<evidence type="ECO:0000256" key="2">
    <source>
        <dbReference type="SAM" id="SignalP"/>
    </source>
</evidence>
<accession>A0A8B8CTW3</accession>
<proteinExistence type="predicted"/>
<sequence length="337" mass="36399">MMAMFLSVALLLALPATSLGTTEGLSAEESSQFYNSQEKGGTVTITETSDSYVFSSNGLPDHDMQQVNPNTATAQSHRYTFKKEVDFACTPGSLPKGTIALTKTGVAIYNPLTSANLNAVEGSDAEVFDRCNGHSDASGVYHYHQAPGSDNCGDTYTAVEDQFVGVALDGFPIYGPHASDKVDGPLTSDDLDICHGRMVDGKYRYHLTYDFPYVLGCFWGANARDNSQQVSYACDLQVGTDLQQYGYLCSNVNQQGVGAQVCSSYPGTVSVTTDGGNTQAPTQAPTEAPTQAPTEAPTQATTEAPKTRRPRPRHIKTNSAREAYLRRWIKELLEQTK</sequence>
<reference evidence="5" key="1">
    <citation type="submission" date="2025-08" db="UniProtKB">
        <authorList>
            <consortium name="RefSeq"/>
        </authorList>
    </citation>
    <scope>IDENTIFICATION</scope>
    <source>
        <tissue evidence="5">Whole sample</tissue>
    </source>
</reference>
<evidence type="ECO:0000313" key="4">
    <source>
        <dbReference type="Proteomes" id="UP000694844"/>
    </source>
</evidence>
<dbReference type="GeneID" id="111121938"/>
<feature type="signal peptide" evidence="2">
    <location>
        <begin position="1"/>
        <end position="20"/>
    </location>
</feature>
<name>A0A8B8CTW3_CRAVI</name>
<dbReference type="Pfam" id="PF14240">
    <property type="entry name" value="YHYH"/>
    <property type="match status" value="1"/>
</dbReference>
<dbReference type="KEGG" id="cvn:111121938"/>
<feature type="compositionally biased region" description="Low complexity" evidence="1">
    <location>
        <begin position="278"/>
        <end position="304"/>
    </location>
</feature>
<feature type="domain" description="YHYH" evidence="3">
    <location>
        <begin position="103"/>
        <end position="181"/>
    </location>
</feature>
<gene>
    <name evidence="5" type="primary">LOC111121938</name>
</gene>
<keyword evidence="2" id="KW-0732">Signal</keyword>
<feature type="compositionally biased region" description="Basic residues" evidence="1">
    <location>
        <begin position="307"/>
        <end position="316"/>
    </location>
</feature>
<dbReference type="Proteomes" id="UP000694844">
    <property type="component" value="Chromosome 2"/>
</dbReference>
<evidence type="ECO:0000256" key="1">
    <source>
        <dbReference type="SAM" id="MobiDB-lite"/>
    </source>
</evidence>
<protein>
    <submittedName>
        <fullName evidence="5">Uncharacterized protein LOC111121938</fullName>
    </submittedName>
</protein>
<dbReference type="AlphaFoldDB" id="A0A8B8CTW3"/>
<evidence type="ECO:0000259" key="3">
    <source>
        <dbReference type="Pfam" id="PF14240"/>
    </source>
</evidence>
<feature type="region of interest" description="Disordered" evidence="1">
    <location>
        <begin position="272"/>
        <end position="319"/>
    </location>
</feature>
<evidence type="ECO:0000313" key="5">
    <source>
        <dbReference type="RefSeq" id="XP_022319145.1"/>
    </source>
</evidence>
<dbReference type="OrthoDB" id="197925at2759"/>
<keyword evidence="4" id="KW-1185">Reference proteome</keyword>
<dbReference type="InterPro" id="IPR025924">
    <property type="entry name" value="YHYH_dom"/>
</dbReference>
<dbReference type="RefSeq" id="XP_022319145.1">
    <property type="nucleotide sequence ID" value="XM_022463437.1"/>
</dbReference>
<feature type="chain" id="PRO_5034417794" evidence="2">
    <location>
        <begin position="21"/>
        <end position="337"/>
    </location>
</feature>
<organism evidence="4 5">
    <name type="scientific">Crassostrea virginica</name>
    <name type="common">Eastern oyster</name>
    <dbReference type="NCBI Taxonomy" id="6565"/>
    <lineage>
        <taxon>Eukaryota</taxon>
        <taxon>Metazoa</taxon>
        <taxon>Spiralia</taxon>
        <taxon>Lophotrochozoa</taxon>
        <taxon>Mollusca</taxon>
        <taxon>Bivalvia</taxon>
        <taxon>Autobranchia</taxon>
        <taxon>Pteriomorphia</taxon>
        <taxon>Ostreida</taxon>
        <taxon>Ostreoidea</taxon>
        <taxon>Ostreidae</taxon>
        <taxon>Crassostrea</taxon>
    </lineage>
</organism>